<evidence type="ECO:0000313" key="6">
    <source>
        <dbReference type="EMBL" id="OWF43209.1"/>
    </source>
</evidence>
<dbReference type="InterPro" id="IPR027417">
    <property type="entry name" value="P-loop_NTPase"/>
</dbReference>
<dbReference type="OrthoDB" id="6122878at2759"/>
<name>A0A210Q3G0_MIZYE</name>
<dbReference type="InterPro" id="IPR002110">
    <property type="entry name" value="Ankyrin_rpt"/>
</dbReference>
<evidence type="ECO:0000256" key="3">
    <source>
        <dbReference type="PROSITE-ProRule" id="PRU00023"/>
    </source>
</evidence>
<dbReference type="PROSITE" id="PS50297">
    <property type="entry name" value="ANK_REP_REGION"/>
    <property type="match status" value="4"/>
</dbReference>
<gene>
    <name evidence="6" type="ORF">KP79_PYT18839</name>
</gene>
<dbReference type="STRING" id="6573.A0A210Q3G0"/>
<keyword evidence="7" id="KW-1185">Reference proteome</keyword>
<keyword evidence="2 3" id="KW-0040">ANK repeat</keyword>
<proteinExistence type="predicted"/>
<evidence type="ECO:0000259" key="5">
    <source>
        <dbReference type="Pfam" id="PF20720"/>
    </source>
</evidence>
<keyword evidence="1" id="KW-0677">Repeat</keyword>
<comment type="caution">
    <text evidence="6">The sequence shown here is derived from an EMBL/GenBank/DDBJ whole genome shotgun (WGS) entry which is preliminary data.</text>
</comment>
<dbReference type="Pfam" id="PF18738">
    <property type="entry name" value="HEPN_DZIP3"/>
    <property type="match status" value="1"/>
</dbReference>
<evidence type="ECO:0000256" key="2">
    <source>
        <dbReference type="ARBA" id="ARBA00023043"/>
    </source>
</evidence>
<dbReference type="Gene3D" id="1.25.40.20">
    <property type="entry name" value="Ankyrin repeat-containing domain"/>
    <property type="match status" value="1"/>
</dbReference>
<feature type="repeat" description="ANK" evidence="3">
    <location>
        <begin position="1061"/>
        <end position="1093"/>
    </location>
</feature>
<dbReference type="SUPFAM" id="SSF52540">
    <property type="entry name" value="P-loop containing nucleoside triphosphate hydrolases"/>
    <property type="match status" value="1"/>
</dbReference>
<dbReference type="SMART" id="SM00248">
    <property type="entry name" value="ANK"/>
    <property type="match status" value="7"/>
</dbReference>
<dbReference type="Pfam" id="PF12796">
    <property type="entry name" value="Ank_2"/>
    <property type="match status" value="2"/>
</dbReference>
<accession>A0A210Q3G0</accession>
<evidence type="ECO:0000259" key="4">
    <source>
        <dbReference type="Pfam" id="PF18738"/>
    </source>
</evidence>
<dbReference type="PANTHER" id="PTHR24198">
    <property type="entry name" value="ANKYRIN REPEAT AND PROTEIN KINASE DOMAIN-CONTAINING PROTEIN"/>
    <property type="match status" value="1"/>
</dbReference>
<organism evidence="6 7">
    <name type="scientific">Mizuhopecten yessoensis</name>
    <name type="common">Japanese scallop</name>
    <name type="synonym">Patinopecten yessoensis</name>
    <dbReference type="NCBI Taxonomy" id="6573"/>
    <lineage>
        <taxon>Eukaryota</taxon>
        <taxon>Metazoa</taxon>
        <taxon>Spiralia</taxon>
        <taxon>Lophotrochozoa</taxon>
        <taxon>Mollusca</taxon>
        <taxon>Bivalvia</taxon>
        <taxon>Autobranchia</taxon>
        <taxon>Pteriomorphia</taxon>
        <taxon>Pectinida</taxon>
        <taxon>Pectinoidea</taxon>
        <taxon>Pectinidae</taxon>
        <taxon>Mizuhopecten</taxon>
    </lineage>
</organism>
<dbReference type="SUPFAM" id="SSF48403">
    <property type="entry name" value="Ankyrin repeat"/>
    <property type="match status" value="1"/>
</dbReference>
<evidence type="ECO:0000256" key="1">
    <source>
        <dbReference type="ARBA" id="ARBA00022737"/>
    </source>
</evidence>
<evidence type="ECO:0000313" key="7">
    <source>
        <dbReference type="Proteomes" id="UP000242188"/>
    </source>
</evidence>
<dbReference type="Pfam" id="PF20720">
    <property type="entry name" value="nSTAND3"/>
    <property type="match status" value="1"/>
</dbReference>
<dbReference type="Pfam" id="PF00023">
    <property type="entry name" value="Ank"/>
    <property type="match status" value="1"/>
</dbReference>
<dbReference type="InterPro" id="IPR049050">
    <property type="entry name" value="nSTAND3"/>
</dbReference>
<feature type="repeat" description="ANK" evidence="3">
    <location>
        <begin position="961"/>
        <end position="994"/>
    </location>
</feature>
<dbReference type="InterPro" id="IPR041249">
    <property type="entry name" value="HEPN_DZIP3"/>
</dbReference>
<feature type="repeat" description="ANK" evidence="3">
    <location>
        <begin position="1166"/>
        <end position="1198"/>
    </location>
</feature>
<feature type="domain" description="DZIP3-like HEPN" evidence="4">
    <location>
        <begin position="105"/>
        <end position="243"/>
    </location>
</feature>
<dbReference type="AlphaFoldDB" id="A0A210Q3G0"/>
<dbReference type="InterPro" id="IPR036770">
    <property type="entry name" value="Ankyrin_rpt-contain_sf"/>
</dbReference>
<feature type="repeat" description="ANK" evidence="3">
    <location>
        <begin position="995"/>
        <end position="1027"/>
    </location>
</feature>
<sequence>MERKKIRQNANFCRLIMYMCSTGTDVMELALLDVVFNCLLADERKRLEQAHLEHSLNLSVTFEELFPTDGHLPKLNEFEDLTIKKVFRMSHEQGTALDFLRKHGLIMVLQSHRKHLCKHRYKIGEESWNKIDTYKGEVDIKKLDVSLLFFIIRNISKPPKSNWNHKPKEEEISMQDDVCRIHLYRNILAHYRATQPISDSAFDTMWSDLTCAFKRLCRDPDAMERDSKKLKLAPIDDQQQQKYEELVDKWVVEELENVEMLIRHISRSQEDSAEQIVNDVSTVIDTAVTHIKNHTTSAVKSTEREITECVQSYIEETLTQMKEHASMITDDAAVAFNMQLERTSKATKEELGTLIGDSLARVSSDIETRISAVVKDEVAGMSSTLTDPVKQEVGTILTSCFDKAVQDIEKRVAGIVNDTTLRTIEALLAERADQFTAYIIAKVKEELIRASGSDILKEIVRKATDVITEKMAEDNRKHFDTLHRQYASRHPDTSLDPKKRVLPTDSMTVQVHAWYVDEQDFFETGASKTVVECLESKKHLAVIGPPLSGKTTIVRHTALHMRSKGYTVFPISDPSEIDKFLSEEGGQIFIIDDPLGKNSVDKRSLEEWGKVNERLRRFIENVDVKVIWIMNSQQVREDVFRTSGLIFTENNMDITELGLSCEERRGIGAKYLERTFVDDEGAYVNILDVAANCNYFFFPKICSEFRQISKWQQTPENPFLFPFEVLINYFEPIPHRSKHQFNAMGLCAILGRLPSDRKSLRHAIKEGTRHMTSNLDSCDIDLESALQSMKGIWIRQTEEHFEFSDEIYRDVILFLMRKQVLDPSTVLMNLSCRSIRERVRYDPGTPDEVPEKYVFVLEKRYWKELSFHICHDLLHLRKGLNLREGHNEDTFKEKYKTDVLQLLENASAGNELCSSDFLAITALSIQTENAEMIDTLFQNQPSEAVNTLFNETVENSKMGVVGFSPLHFAVSKSSLWGVDRLLERGGANINTLSGKGLTPLDLAVKNENLPLVSELIKFGADLNIPSNRELCPVHFAIQRNYVKIVGTLVDGGADMTICTPEGLPPLHLAIYGDNTEVVKELLELDVDTNIRNGDDKPALNFALEQDEPNVSIIEMLVAHPKTDVNCLNCSRGYDHPLHTAVILENVRVVTVLLECERFDVNCLDSMNSTPLHIAVRNNNKEITFLLLTYNANTTLKDINGKTPWQIANEHGNKNLADSIKILIQ</sequence>
<dbReference type="EMBL" id="NEDP02005138">
    <property type="protein sequence ID" value="OWF43209.1"/>
    <property type="molecule type" value="Genomic_DNA"/>
</dbReference>
<reference evidence="6 7" key="1">
    <citation type="journal article" date="2017" name="Nat. Ecol. Evol.">
        <title>Scallop genome provides insights into evolution of bilaterian karyotype and development.</title>
        <authorList>
            <person name="Wang S."/>
            <person name="Zhang J."/>
            <person name="Jiao W."/>
            <person name="Li J."/>
            <person name="Xun X."/>
            <person name="Sun Y."/>
            <person name="Guo X."/>
            <person name="Huan P."/>
            <person name="Dong B."/>
            <person name="Zhang L."/>
            <person name="Hu X."/>
            <person name="Sun X."/>
            <person name="Wang J."/>
            <person name="Zhao C."/>
            <person name="Wang Y."/>
            <person name="Wang D."/>
            <person name="Huang X."/>
            <person name="Wang R."/>
            <person name="Lv J."/>
            <person name="Li Y."/>
            <person name="Zhang Z."/>
            <person name="Liu B."/>
            <person name="Lu W."/>
            <person name="Hui Y."/>
            <person name="Liang J."/>
            <person name="Zhou Z."/>
            <person name="Hou R."/>
            <person name="Li X."/>
            <person name="Liu Y."/>
            <person name="Li H."/>
            <person name="Ning X."/>
            <person name="Lin Y."/>
            <person name="Zhao L."/>
            <person name="Xing Q."/>
            <person name="Dou J."/>
            <person name="Li Y."/>
            <person name="Mao J."/>
            <person name="Guo H."/>
            <person name="Dou H."/>
            <person name="Li T."/>
            <person name="Mu C."/>
            <person name="Jiang W."/>
            <person name="Fu Q."/>
            <person name="Fu X."/>
            <person name="Miao Y."/>
            <person name="Liu J."/>
            <person name="Yu Q."/>
            <person name="Li R."/>
            <person name="Liao H."/>
            <person name="Li X."/>
            <person name="Kong Y."/>
            <person name="Jiang Z."/>
            <person name="Chourrout D."/>
            <person name="Li R."/>
            <person name="Bao Z."/>
        </authorList>
    </citation>
    <scope>NUCLEOTIDE SEQUENCE [LARGE SCALE GENOMIC DNA]</scope>
    <source>
        <strain evidence="6 7">PY_sf001</strain>
    </source>
</reference>
<feature type="domain" description="Novel STAND NTPase 3" evidence="5">
    <location>
        <begin position="521"/>
        <end position="673"/>
    </location>
</feature>
<dbReference type="PROSITE" id="PS50088">
    <property type="entry name" value="ANK_REPEAT"/>
    <property type="match status" value="4"/>
</dbReference>
<dbReference type="PANTHER" id="PTHR24198:SF165">
    <property type="entry name" value="ANKYRIN REPEAT-CONTAINING PROTEIN-RELATED"/>
    <property type="match status" value="1"/>
</dbReference>
<protein>
    <submittedName>
        <fullName evidence="6">Ankyrin-1</fullName>
    </submittedName>
</protein>
<dbReference type="Proteomes" id="UP000242188">
    <property type="component" value="Unassembled WGS sequence"/>
</dbReference>